<name>A0A8S0Y2Y2_9FIRM</name>
<evidence type="ECO:0000313" key="1">
    <source>
        <dbReference type="EMBL" id="CAA7601355.1"/>
    </source>
</evidence>
<organism evidence="1">
    <name type="scientific">Acididesulfobacillus acetoxydans</name>
    <dbReference type="NCBI Taxonomy" id="1561005"/>
    <lineage>
        <taxon>Bacteria</taxon>
        <taxon>Bacillati</taxon>
        <taxon>Bacillota</taxon>
        <taxon>Clostridia</taxon>
        <taxon>Eubacteriales</taxon>
        <taxon>Peptococcaceae</taxon>
        <taxon>Acididesulfobacillus</taxon>
    </lineage>
</organism>
<sequence>MNILSRRNLIQRKDLSEASFLPSLLQESHRLGLLSASQFEKIQLQSLQLLSKQTERYTGGESSSVKVETAQGLMSSIFYSIGIYLKSLPDPDLAIEALQEKTLADLYRSGKQMAREQLNRARELLSAIQNDGFVTDHVAYNDTVQEGLPGFFSAYDLDFAAHDTPGSIDYPLSHDPMDLVGVEYIHSYVQKLFRENQFCLLFPPQEILRLLNGYSEHYQDLLVNIFGLVLTNAIGSLLARKSPFSLKLEPSDSLYLRQKLSSHQTKAPLDDLLHEAARELCQQLKISDRFLQEHIATTAAGLSPRIRLALETRQLASVFIPFREAPVQNLVQFEDGVKLSDDAFRGILDEIRECRDLSAKITIIQNELHSLVDLVDLLEGYCIFDEEFAGIFQTLGDMELALLARKLPTYDTDTDLHITENAKEWQRRLRGFLADMNLSRRERIRELAGNIDLGNRKDQ</sequence>
<evidence type="ECO:0000313" key="3">
    <source>
        <dbReference type="Proteomes" id="UP001071230"/>
    </source>
</evidence>
<protein>
    <submittedName>
        <fullName evidence="1">Uncharacterized protein</fullName>
    </submittedName>
</protein>
<keyword evidence="3" id="KW-1185">Reference proteome</keyword>
<dbReference type="Proteomes" id="UP000836597">
    <property type="component" value="Chromosome"/>
</dbReference>
<dbReference type="EMBL" id="LR746496">
    <property type="protein sequence ID" value="CAA7601355.1"/>
    <property type="molecule type" value="Genomic_DNA"/>
</dbReference>
<accession>A0A8S0Y2Y2</accession>
<reference evidence="1" key="2">
    <citation type="submission" date="2020-01" db="EMBL/GenBank/DDBJ databases">
        <authorList>
            <person name="Hornung B."/>
        </authorList>
    </citation>
    <scope>NUCLEOTIDE SEQUENCE</scope>
    <source>
        <strain evidence="1">PacBioINE</strain>
    </source>
</reference>
<reference evidence="2" key="1">
    <citation type="submission" date="2014-11" db="EMBL/GenBank/DDBJ databases">
        <authorList>
            <person name="Hornung B.V."/>
        </authorList>
    </citation>
    <scope>NUCLEOTIDE SEQUENCE</scope>
    <source>
        <strain evidence="2">INE</strain>
    </source>
</reference>
<dbReference type="KEGG" id="aacx:DEACI_2021"/>
<dbReference type="AlphaFoldDB" id="A0A8S0Y2Y2"/>
<gene>
    <name evidence="2" type="ORF">DEACI_0466</name>
    <name evidence="1" type="ORF">DEACI_2021</name>
</gene>
<dbReference type="Proteomes" id="UP001071230">
    <property type="component" value="Unassembled WGS sequence"/>
</dbReference>
<evidence type="ECO:0000313" key="2">
    <source>
        <dbReference type="EMBL" id="CEJ06020.1"/>
    </source>
</evidence>
<dbReference type="RefSeq" id="WP_240984894.1">
    <property type="nucleotide sequence ID" value="NZ_CDGJ01000011.1"/>
</dbReference>
<dbReference type="Pfam" id="PF19677">
    <property type="entry name" value="DUF6179"/>
    <property type="match status" value="1"/>
</dbReference>
<dbReference type="EMBL" id="CDGJ01000011">
    <property type="protein sequence ID" value="CEJ06020.1"/>
    <property type="molecule type" value="Genomic_DNA"/>
</dbReference>
<proteinExistence type="predicted"/>
<dbReference type="InterPro" id="IPR045751">
    <property type="entry name" value="DUF6179"/>
</dbReference>